<dbReference type="GeneID" id="34520454"/>
<organism evidence="3 4">
    <name type="scientific">Kuraishia capsulata CBS 1993</name>
    <dbReference type="NCBI Taxonomy" id="1382522"/>
    <lineage>
        <taxon>Eukaryota</taxon>
        <taxon>Fungi</taxon>
        <taxon>Dikarya</taxon>
        <taxon>Ascomycota</taxon>
        <taxon>Saccharomycotina</taxon>
        <taxon>Pichiomycetes</taxon>
        <taxon>Pichiales</taxon>
        <taxon>Pichiaceae</taxon>
        <taxon>Kuraishia</taxon>
    </lineage>
</organism>
<sequence length="332" mass="36418">MANRSAASGVAKAEEIRSRAPRAKIPTFLVETADDDEYDEQADPDFEQDDSEIQSADESDLELVSASSISDDEELGKSSSYSRLSVLVSSPFNRSTADLLLGAHKRFGKFVHKHEVPRKVFHVSIGFITLYLYTQGIQIQRLVVPLFAGFFGVSALDLIRFRSKRFNDLYCAAVGFLMREKEVNSYNGVIWYLLGLALVFVSQKKDVAVMSVLLLSWSDTAASTFGRAFGHLTPKVVGNKSLAGSTAAAITGVLASYLFYGYFIPHYPQVNVNVDLGYVPAKNLLNIHVFSLLAGLIAAVSESIDLFGWDDNFTIPVLSGGFFWVVLKLTGA</sequence>
<dbReference type="STRING" id="1382522.W6MW98"/>
<name>W6MW98_9ASCO</name>
<reference evidence="3" key="2">
    <citation type="submission" date="2014-02" db="EMBL/GenBank/DDBJ databases">
        <title>Complete DNA sequence of /Kuraishia capsulata/ illustrates novel genomic features among budding yeasts (/Saccharomycotina/).</title>
        <authorList>
            <person name="Morales L."/>
            <person name="Noel B."/>
            <person name="Porcel B."/>
            <person name="Marcet-Houben M."/>
            <person name="Hullo M-F."/>
            <person name="Sacerdot C."/>
            <person name="Tekaia F."/>
            <person name="Leh-Louis V."/>
            <person name="Despons L."/>
            <person name="Khanna V."/>
            <person name="Aury J-M."/>
            <person name="Barbe V."/>
            <person name="Couloux A."/>
            <person name="Labadie K."/>
            <person name="Pelletier E."/>
            <person name="Souciet J-L."/>
            <person name="Boekhout T."/>
            <person name="Gabaldon T."/>
            <person name="Wincker P."/>
            <person name="Dujon B."/>
        </authorList>
    </citation>
    <scope>NUCLEOTIDE SEQUENCE</scope>
    <source>
        <strain evidence="3">CBS 1993</strain>
    </source>
</reference>
<keyword evidence="2" id="KW-0472">Membrane</keyword>
<protein>
    <submittedName>
        <fullName evidence="3">Uncharacterized protein</fullName>
    </submittedName>
</protein>
<feature type="transmembrane region" description="Helical" evidence="2">
    <location>
        <begin position="183"/>
        <end position="201"/>
    </location>
</feature>
<evidence type="ECO:0000256" key="1">
    <source>
        <dbReference type="SAM" id="MobiDB-lite"/>
    </source>
</evidence>
<dbReference type="HOGENOM" id="CLU_031477_0_0_1"/>
<evidence type="ECO:0000313" key="3">
    <source>
        <dbReference type="EMBL" id="CDK27070.1"/>
    </source>
</evidence>
<reference evidence="3" key="1">
    <citation type="submission" date="2013-12" db="EMBL/GenBank/DDBJ databases">
        <authorList>
            <person name="Genoscope - CEA"/>
        </authorList>
    </citation>
    <scope>NUCLEOTIDE SEQUENCE</scope>
    <source>
        <strain evidence="3">CBS 1993</strain>
    </source>
</reference>
<keyword evidence="2" id="KW-0812">Transmembrane</keyword>
<dbReference type="GO" id="GO:0006654">
    <property type="term" value="P:phosphatidic acid biosynthetic process"/>
    <property type="evidence" value="ECO:0007669"/>
    <property type="project" value="TreeGrafter"/>
</dbReference>
<dbReference type="RefSeq" id="XP_022459066.1">
    <property type="nucleotide sequence ID" value="XM_022603353.1"/>
</dbReference>
<keyword evidence="2" id="KW-1133">Transmembrane helix</keyword>
<feature type="compositionally biased region" description="Acidic residues" evidence="1">
    <location>
        <begin position="32"/>
        <end position="61"/>
    </location>
</feature>
<dbReference type="Proteomes" id="UP000019384">
    <property type="component" value="Unassembled WGS sequence"/>
</dbReference>
<accession>W6MW98</accession>
<feature type="region of interest" description="Disordered" evidence="1">
    <location>
        <begin position="27"/>
        <end position="75"/>
    </location>
</feature>
<feature type="transmembrane region" description="Helical" evidence="2">
    <location>
        <begin position="242"/>
        <end position="264"/>
    </location>
</feature>
<dbReference type="OrthoDB" id="5673at2759"/>
<proteinExistence type="predicted"/>
<dbReference type="EMBL" id="HG793127">
    <property type="protein sequence ID" value="CDK27070.1"/>
    <property type="molecule type" value="Genomic_DNA"/>
</dbReference>
<dbReference type="AlphaFoldDB" id="W6MW98"/>
<evidence type="ECO:0000313" key="4">
    <source>
        <dbReference type="Proteomes" id="UP000019384"/>
    </source>
</evidence>
<gene>
    <name evidence="3" type="ORF">KUCA_T00003047001</name>
</gene>
<dbReference type="PANTHER" id="PTHR31303:SF1">
    <property type="entry name" value="CTP-DEPENDENT DIACYLGLYCEROL KINASE 1"/>
    <property type="match status" value="1"/>
</dbReference>
<dbReference type="InterPro" id="IPR037997">
    <property type="entry name" value="Dgk1-like"/>
</dbReference>
<dbReference type="PANTHER" id="PTHR31303">
    <property type="entry name" value="CTP-DEPENDENT DIACYLGLYCEROL KINASE 1"/>
    <property type="match status" value="1"/>
</dbReference>
<dbReference type="GO" id="GO:0005789">
    <property type="term" value="C:endoplasmic reticulum membrane"/>
    <property type="evidence" value="ECO:0007669"/>
    <property type="project" value="TreeGrafter"/>
</dbReference>
<dbReference type="GO" id="GO:0004143">
    <property type="term" value="F:ATP-dependent diacylglycerol kinase activity"/>
    <property type="evidence" value="ECO:0007669"/>
    <property type="project" value="InterPro"/>
</dbReference>
<feature type="transmembrane region" description="Helical" evidence="2">
    <location>
        <begin position="116"/>
        <end position="133"/>
    </location>
</feature>
<feature type="transmembrane region" description="Helical" evidence="2">
    <location>
        <begin position="139"/>
        <end position="159"/>
    </location>
</feature>
<keyword evidence="4" id="KW-1185">Reference proteome</keyword>
<evidence type="ECO:0000256" key="2">
    <source>
        <dbReference type="SAM" id="Phobius"/>
    </source>
</evidence>
<feature type="transmembrane region" description="Helical" evidence="2">
    <location>
        <begin position="284"/>
        <end position="301"/>
    </location>
</feature>